<organism evidence="4 5">
    <name type="scientific">Candidatus Magasanikbacteria bacterium RIFCSPHIGHO2_02_FULL_45_10</name>
    <dbReference type="NCBI Taxonomy" id="1798679"/>
    <lineage>
        <taxon>Bacteria</taxon>
        <taxon>Candidatus Magasanikiibacteriota</taxon>
    </lineage>
</organism>
<dbReference type="InterPro" id="IPR016181">
    <property type="entry name" value="Acyl_CoA_acyltransferase"/>
</dbReference>
<keyword evidence="1" id="KW-0808">Transferase</keyword>
<dbReference type="PROSITE" id="PS51186">
    <property type="entry name" value="GNAT"/>
    <property type="match status" value="1"/>
</dbReference>
<dbReference type="EMBL" id="MFQA01000049">
    <property type="protein sequence ID" value="OGH68293.1"/>
    <property type="molecule type" value="Genomic_DNA"/>
</dbReference>
<dbReference type="InterPro" id="IPR000182">
    <property type="entry name" value="GNAT_dom"/>
</dbReference>
<evidence type="ECO:0000256" key="1">
    <source>
        <dbReference type="ARBA" id="ARBA00022679"/>
    </source>
</evidence>
<proteinExistence type="predicted"/>
<dbReference type="InterPro" id="IPR050832">
    <property type="entry name" value="Bact_Acetyltransf"/>
</dbReference>
<evidence type="ECO:0000313" key="4">
    <source>
        <dbReference type="EMBL" id="OGH68293.1"/>
    </source>
</evidence>
<dbReference type="SUPFAM" id="SSF55729">
    <property type="entry name" value="Acyl-CoA N-acyltransferases (Nat)"/>
    <property type="match status" value="1"/>
</dbReference>
<dbReference type="PANTHER" id="PTHR43877:SF1">
    <property type="entry name" value="ACETYLTRANSFERASE"/>
    <property type="match status" value="1"/>
</dbReference>
<comment type="caution">
    <text evidence="4">The sequence shown here is derived from an EMBL/GenBank/DDBJ whole genome shotgun (WGS) entry which is preliminary data.</text>
</comment>
<evidence type="ECO:0000259" key="3">
    <source>
        <dbReference type="PROSITE" id="PS51186"/>
    </source>
</evidence>
<name>A0A1F6M9U1_9BACT</name>
<dbReference type="Proteomes" id="UP000176413">
    <property type="component" value="Unassembled WGS sequence"/>
</dbReference>
<accession>A0A1F6M9U1</accession>
<evidence type="ECO:0000313" key="5">
    <source>
        <dbReference type="Proteomes" id="UP000176413"/>
    </source>
</evidence>
<dbReference type="Gene3D" id="3.40.630.30">
    <property type="match status" value="1"/>
</dbReference>
<dbReference type="Pfam" id="PF00583">
    <property type="entry name" value="Acetyltransf_1"/>
    <property type="match status" value="1"/>
</dbReference>
<sequence length="112" mass="12997">MATIEKKVVKESFAIKFIAHENGTPIGRAFLYVLYNDLHEEPFGFLEDVFVDKESRGRGIGRALVEAAIDEAKKEKCYKLICTSRHTKEELHSWYEKVGFKNHGNEFRLDFN</sequence>
<dbReference type="PANTHER" id="PTHR43877">
    <property type="entry name" value="AMINOALKYLPHOSPHONATE N-ACETYLTRANSFERASE-RELATED-RELATED"/>
    <property type="match status" value="1"/>
</dbReference>
<keyword evidence="2" id="KW-0012">Acyltransferase</keyword>
<reference evidence="4 5" key="1">
    <citation type="journal article" date="2016" name="Nat. Commun.">
        <title>Thousands of microbial genomes shed light on interconnected biogeochemical processes in an aquifer system.</title>
        <authorList>
            <person name="Anantharaman K."/>
            <person name="Brown C.T."/>
            <person name="Hug L.A."/>
            <person name="Sharon I."/>
            <person name="Castelle C.J."/>
            <person name="Probst A.J."/>
            <person name="Thomas B.C."/>
            <person name="Singh A."/>
            <person name="Wilkins M.J."/>
            <person name="Karaoz U."/>
            <person name="Brodie E.L."/>
            <person name="Williams K.H."/>
            <person name="Hubbard S.S."/>
            <person name="Banfield J.F."/>
        </authorList>
    </citation>
    <scope>NUCLEOTIDE SEQUENCE [LARGE SCALE GENOMIC DNA]</scope>
</reference>
<dbReference type="AlphaFoldDB" id="A0A1F6M9U1"/>
<feature type="domain" description="N-acetyltransferase" evidence="3">
    <location>
        <begin position="1"/>
        <end position="112"/>
    </location>
</feature>
<evidence type="ECO:0000256" key="2">
    <source>
        <dbReference type="ARBA" id="ARBA00023315"/>
    </source>
</evidence>
<protein>
    <recommendedName>
        <fullName evidence="3">N-acetyltransferase domain-containing protein</fullName>
    </recommendedName>
</protein>
<gene>
    <name evidence="4" type="ORF">A3D53_00825</name>
</gene>
<dbReference type="CDD" id="cd04301">
    <property type="entry name" value="NAT_SF"/>
    <property type="match status" value="1"/>
</dbReference>
<dbReference type="GO" id="GO:0016747">
    <property type="term" value="F:acyltransferase activity, transferring groups other than amino-acyl groups"/>
    <property type="evidence" value="ECO:0007669"/>
    <property type="project" value="InterPro"/>
</dbReference>